<evidence type="ECO:0000256" key="1">
    <source>
        <dbReference type="ARBA" id="ARBA00010835"/>
    </source>
</evidence>
<dbReference type="SUPFAM" id="SSF75620">
    <property type="entry name" value="Release factor"/>
    <property type="match status" value="1"/>
</dbReference>
<dbReference type="KEGG" id="wgl:WIGMOR_0320"/>
<dbReference type="STRING" id="1142511.WIGMOR_0320"/>
<dbReference type="PROSITE" id="PS00745">
    <property type="entry name" value="RF_PROK_I"/>
    <property type="match status" value="1"/>
</dbReference>
<proteinExistence type="inferred from homology"/>
<evidence type="ECO:0000313" key="8">
    <source>
        <dbReference type="Proteomes" id="UP000009061"/>
    </source>
</evidence>
<dbReference type="EMBL" id="CP003315">
    <property type="protein sequence ID" value="AFA41157.1"/>
    <property type="molecule type" value="Genomic_DNA"/>
</dbReference>
<dbReference type="eggNOG" id="COG1186">
    <property type="taxonomic scope" value="Bacteria"/>
</dbReference>
<dbReference type="InterPro" id="IPR005139">
    <property type="entry name" value="PCRF"/>
</dbReference>
<dbReference type="AlphaFoldDB" id="H6Q5W1"/>
<keyword evidence="8" id="KW-1185">Reference proteome</keyword>
<gene>
    <name evidence="7" type="primary">prfB</name>
    <name evidence="7" type="synonym">supK</name>
    <name evidence="7" type="ORF">WIGMOR_0320</name>
</gene>
<feature type="coiled-coil region" evidence="5">
    <location>
        <begin position="192"/>
        <end position="226"/>
    </location>
</feature>
<dbReference type="PANTHER" id="PTHR43116">
    <property type="entry name" value="PEPTIDE CHAIN RELEASE FACTOR 2"/>
    <property type="match status" value="1"/>
</dbReference>
<protein>
    <recommendedName>
        <fullName evidence="4">Peptide chain release factor 2</fullName>
    </recommendedName>
</protein>
<dbReference type="InterPro" id="IPR045853">
    <property type="entry name" value="Pep_chain_release_fac_I_sf"/>
</dbReference>
<evidence type="ECO:0000259" key="6">
    <source>
        <dbReference type="PROSITE" id="PS00745"/>
    </source>
</evidence>
<dbReference type="Pfam" id="PF03462">
    <property type="entry name" value="PCRF"/>
    <property type="match status" value="1"/>
</dbReference>
<dbReference type="FunFam" id="3.30.160.20:FF:000010">
    <property type="entry name" value="Peptide chain release factor 2"/>
    <property type="match status" value="1"/>
</dbReference>
<dbReference type="InterPro" id="IPR004374">
    <property type="entry name" value="PrfB"/>
</dbReference>
<dbReference type="Proteomes" id="UP000009061">
    <property type="component" value="Chromosome"/>
</dbReference>
<keyword evidence="2" id="KW-0488">Methylation</keyword>
<reference evidence="7 8" key="1">
    <citation type="journal article" date="2012" name="MBio">
        <title>Insight into the transmission biology and species-specific functional capabilities of tsetse (Diptera: glossinidae) obligate symbiont wigglesworthia.</title>
        <authorList>
            <person name="Rio R.V."/>
            <person name="Symula R.E."/>
            <person name="Wang J."/>
            <person name="Lohs C."/>
            <person name="Wu Y.N."/>
            <person name="Snyder A.K."/>
            <person name="Bjornson R.D."/>
            <person name="Oshima K."/>
            <person name="Biehl B.S."/>
            <person name="Perna N.T."/>
            <person name="Hattori M."/>
            <person name="Aksoy S."/>
        </authorList>
    </citation>
    <scope>NUCLEOTIDE SEQUENCE [LARGE SCALE GENOMIC DNA]</scope>
    <source>
        <strain evidence="7">WGM</strain>
    </source>
</reference>
<dbReference type="SMART" id="SM00937">
    <property type="entry name" value="PCRF"/>
    <property type="match status" value="1"/>
</dbReference>
<organism evidence="7 8">
    <name type="scientific">Wigglesworthia glossinidia endosymbiont of Glossina morsitans morsitans</name>
    <name type="common">Yale colony</name>
    <dbReference type="NCBI Taxonomy" id="1142511"/>
    <lineage>
        <taxon>Bacteria</taxon>
        <taxon>Pseudomonadati</taxon>
        <taxon>Pseudomonadota</taxon>
        <taxon>Gammaproteobacteria</taxon>
        <taxon>Enterobacterales</taxon>
        <taxon>Erwiniaceae</taxon>
        <taxon>Wigglesworthia</taxon>
    </lineage>
</organism>
<dbReference type="PANTHER" id="PTHR43116:SF3">
    <property type="entry name" value="CLASS I PEPTIDE CHAIN RELEASE FACTOR"/>
    <property type="match status" value="1"/>
</dbReference>
<keyword evidence="3" id="KW-0648">Protein biosynthesis</keyword>
<evidence type="ECO:0000256" key="5">
    <source>
        <dbReference type="SAM" id="Coils"/>
    </source>
</evidence>
<evidence type="ECO:0000256" key="3">
    <source>
        <dbReference type="ARBA" id="ARBA00022917"/>
    </source>
</evidence>
<dbReference type="NCBIfam" id="TIGR00020">
    <property type="entry name" value="prfB"/>
    <property type="match status" value="1"/>
</dbReference>
<name>H6Q5W1_WIGGL</name>
<evidence type="ECO:0000256" key="4">
    <source>
        <dbReference type="NCBIfam" id="TIGR00020"/>
    </source>
</evidence>
<evidence type="ECO:0000313" key="7">
    <source>
        <dbReference type="EMBL" id="AFA41157.1"/>
    </source>
</evidence>
<comment type="similarity">
    <text evidence="1">Belongs to the prokaryotic/mitochondrial release factor family.</text>
</comment>
<keyword evidence="5" id="KW-0175">Coiled coil</keyword>
<accession>H6Q5W1</accession>
<dbReference type="GO" id="GO:0005737">
    <property type="term" value="C:cytoplasm"/>
    <property type="evidence" value="ECO:0007669"/>
    <property type="project" value="InterPro"/>
</dbReference>
<dbReference type="InterPro" id="IPR000352">
    <property type="entry name" value="Pep_chain_release_fac_I"/>
</dbReference>
<dbReference type="GO" id="GO:0016149">
    <property type="term" value="F:translation release factor activity, codon specific"/>
    <property type="evidence" value="ECO:0007669"/>
    <property type="project" value="InterPro"/>
</dbReference>
<dbReference type="Pfam" id="PF00472">
    <property type="entry name" value="RF-1"/>
    <property type="match status" value="1"/>
</dbReference>
<feature type="domain" description="Prokaryotic-type class I peptide chain release factors" evidence="6">
    <location>
        <begin position="163"/>
        <end position="179"/>
    </location>
</feature>
<dbReference type="Gene3D" id="3.30.160.20">
    <property type="match status" value="1"/>
</dbReference>
<sequence length="283" mass="32431">MHNLAVQEHDTDTLLEIKKDIYLLNKEINEIELTYIFSKKHDCENCYIDLQPGSGGIDAQDWAKILLRMYLKWADRKNFKTKIIDKSDAEIAGIKSATIKISGKYAYGWLKNETGIHRLVRKSPFDSGKKRHTSFASVFVYPDIDQNIKININFADIRIDVYRASGAGGQHVNRTESAVRITHLPTNISTQCQNGRSQHKNKEQAIKQLKSKLYNLEMIKKNANKKILEQSKSKIAWGNQIRSYVFDNSRVKDLRSGVVSNRVQSILDGDLDVFIKSNLKFNI</sequence>
<dbReference type="HOGENOM" id="CLU_036856_6_1_6"/>
<evidence type="ECO:0000256" key="2">
    <source>
        <dbReference type="ARBA" id="ARBA00022481"/>
    </source>
</evidence>
<dbReference type="Gene3D" id="3.30.70.1660">
    <property type="match status" value="1"/>
</dbReference>